<dbReference type="RefSeq" id="WP_100712849.1">
    <property type="nucleotide sequence ID" value="NZ_NPDY01000002.1"/>
</dbReference>
<evidence type="ECO:0000313" key="2">
    <source>
        <dbReference type="EMBL" id="PJZ73741.1"/>
    </source>
</evidence>
<evidence type="ECO:0008006" key="5">
    <source>
        <dbReference type="Google" id="ProtNLM"/>
    </source>
</evidence>
<reference evidence="3 4" key="1">
    <citation type="submission" date="2017-07" db="EMBL/GenBank/DDBJ databases">
        <title>Leptospira spp. isolated from tropical soils.</title>
        <authorList>
            <person name="Thibeaux R."/>
            <person name="Iraola G."/>
            <person name="Ferres I."/>
            <person name="Bierque E."/>
            <person name="Girault D."/>
            <person name="Soupe-Gilbert M.-E."/>
            <person name="Picardeau M."/>
            <person name="Goarant C."/>
        </authorList>
    </citation>
    <scope>NUCLEOTIDE SEQUENCE [LARGE SCALE GENOMIC DNA]</scope>
    <source>
        <strain evidence="2 4">FH1-B-B1</strain>
        <strain evidence="1 3">FH1-B-C1</strain>
    </source>
</reference>
<proteinExistence type="predicted"/>
<dbReference type="EMBL" id="NPDZ01000003">
    <property type="protein sequence ID" value="PJZ73741.1"/>
    <property type="molecule type" value="Genomic_DNA"/>
</dbReference>
<dbReference type="AlphaFoldDB" id="A0A2M9ZP26"/>
<dbReference type="EMBL" id="NPDY01000002">
    <property type="protein sequence ID" value="PJZ70845.1"/>
    <property type="molecule type" value="Genomic_DNA"/>
</dbReference>
<name>A0A2M9ZP26_9LEPT</name>
<dbReference type="Proteomes" id="UP000231990">
    <property type="component" value="Unassembled WGS sequence"/>
</dbReference>
<organism evidence="2 4">
    <name type="scientific">Leptospira perolatii</name>
    <dbReference type="NCBI Taxonomy" id="2023191"/>
    <lineage>
        <taxon>Bacteria</taxon>
        <taxon>Pseudomonadati</taxon>
        <taxon>Spirochaetota</taxon>
        <taxon>Spirochaetia</taxon>
        <taxon>Leptospirales</taxon>
        <taxon>Leptospiraceae</taxon>
        <taxon>Leptospira</taxon>
    </lineage>
</organism>
<comment type="caution">
    <text evidence="2">The sequence shown here is derived from an EMBL/GenBank/DDBJ whole genome shotgun (WGS) entry which is preliminary data.</text>
</comment>
<keyword evidence="3" id="KW-1185">Reference proteome</keyword>
<evidence type="ECO:0000313" key="1">
    <source>
        <dbReference type="EMBL" id="PJZ70845.1"/>
    </source>
</evidence>
<sequence length="128" mass="13207">MINSNKLTQIFVCIFILSFGGIIWADDKTSAVNAPTTGPASQITQTSAVLSAKFVPGGSFATIGWGKEGGGKPVDANCGPLPISSNTQTCTATGLTCNTKYGYLASEILSSGKTATGKREYFTTAPCN</sequence>
<protein>
    <recommendedName>
        <fullName evidence="5">Fibronectin type-III domain-containing protein</fullName>
    </recommendedName>
</protein>
<evidence type="ECO:0000313" key="4">
    <source>
        <dbReference type="Proteomes" id="UP000231990"/>
    </source>
</evidence>
<gene>
    <name evidence="1" type="ORF">CH360_04860</name>
    <name evidence="2" type="ORF">CH373_06130</name>
</gene>
<accession>A0A2M9ZP26</accession>
<dbReference type="Proteomes" id="UP000231962">
    <property type="component" value="Unassembled WGS sequence"/>
</dbReference>
<evidence type="ECO:0000313" key="3">
    <source>
        <dbReference type="Proteomes" id="UP000231962"/>
    </source>
</evidence>